<dbReference type="OrthoDB" id="33091at2"/>
<dbReference type="KEGG" id="mcee:MCEL_24400"/>
<sequence>MAKQITQRELRNNSGDIMRQLDQGESFVVTRNGIPVGELSPLRRRPFISAEAAVAAFRGAPRVDLDQFRADLDGVAGQQFAPGG</sequence>
<evidence type="ECO:0000313" key="3">
    <source>
        <dbReference type="Proteomes" id="UP000466431"/>
    </source>
</evidence>
<name>A0A1X0BPN5_MYCCF</name>
<dbReference type="Proteomes" id="UP000466431">
    <property type="component" value="Chromosome"/>
</dbReference>
<comment type="similarity">
    <text evidence="1">Belongs to the phD/YefM antitoxin family.</text>
</comment>
<organism evidence="2 3">
    <name type="scientific">Mycolicibacterium celeriflavum</name>
    <name type="common">Mycobacterium celeriflavum</name>
    <dbReference type="NCBI Taxonomy" id="1249101"/>
    <lineage>
        <taxon>Bacteria</taxon>
        <taxon>Bacillati</taxon>
        <taxon>Actinomycetota</taxon>
        <taxon>Actinomycetes</taxon>
        <taxon>Mycobacteriales</taxon>
        <taxon>Mycobacteriaceae</taxon>
        <taxon>Mycolicibacterium</taxon>
    </lineage>
</organism>
<dbReference type="EMBL" id="AP022591">
    <property type="protein sequence ID" value="BBY44145.1"/>
    <property type="molecule type" value="Genomic_DNA"/>
</dbReference>
<reference evidence="2 3" key="1">
    <citation type="journal article" date="2019" name="Emerg. Microbes Infect.">
        <title>Comprehensive subspecies identification of 175 nontuberculous mycobacteria species based on 7547 genomic profiles.</title>
        <authorList>
            <person name="Matsumoto Y."/>
            <person name="Kinjo T."/>
            <person name="Motooka D."/>
            <person name="Nabeya D."/>
            <person name="Jung N."/>
            <person name="Uechi K."/>
            <person name="Horii T."/>
            <person name="Iida T."/>
            <person name="Fujita J."/>
            <person name="Nakamura S."/>
        </authorList>
    </citation>
    <scope>NUCLEOTIDE SEQUENCE [LARGE SCALE GENOMIC DNA]</scope>
    <source>
        <strain evidence="2 3">JCM 18439</strain>
    </source>
</reference>
<evidence type="ECO:0000256" key="1">
    <source>
        <dbReference type="ARBA" id="ARBA00009981"/>
    </source>
</evidence>
<dbReference type="AlphaFoldDB" id="A0A1X0BPN5"/>
<dbReference type="SUPFAM" id="SSF143120">
    <property type="entry name" value="YefM-like"/>
    <property type="match status" value="1"/>
</dbReference>
<keyword evidence="3" id="KW-1185">Reference proteome</keyword>
<proteinExistence type="inferred from homology"/>
<evidence type="ECO:0000313" key="2">
    <source>
        <dbReference type="EMBL" id="BBY44145.1"/>
    </source>
</evidence>
<protein>
    <submittedName>
        <fullName evidence="2">Uncharacterized protein</fullName>
    </submittedName>
</protein>
<dbReference type="STRING" id="1249101.BST21_17885"/>
<dbReference type="InterPro" id="IPR036165">
    <property type="entry name" value="YefM-like_sf"/>
</dbReference>
<gene>
    <name evidence="2" type="ORF">MCEL_24400</name>
</gene>
<accession>A0A1X0BPN5</accession>
<dbReference type="RefSeq" id="WP_083005255.1">
    <property type="nucleotide sequence ID" value="NZ_AP022591.1"/>
</dbReference>